<feature type="compositionally biased region" description="Basic and acidic residues" evidence="1">
    <location>
        <begin position="90"/>
        <end position="100"/>
    </location>
</feature>
<evidence type="ECO:0000313" key="5">
    <source>
        <dbReference type="Proteomes" id="UP000494205"/>
    </source>
</evidence>
<gene>
    <name evidence="3" type="ORF">C0Z16_08625</name>
    <name evidence="2" type="ORF">LMG27174_01138</name>
</gene>
<evidence type="ECO:0000313" key="3">
    <source>
        <dbReference type="EMBL" id="PMS31840.1"/>
    </source>
</evidence>
<evidence type="ECO:0000313" key="2">
    <source>
        <dbReference type="EMBL" id="CAB3650293.1"/>
    </source>
</evidence>
<dbReference type="RefSeq" id="WP_102631757.1">
    <property type="nucleotide sequence ID" value="NZ_CADIJZ010000003.1"/>
</dbReference>
<dbReference type="Proteomes" id="UP000235659">
    <property type="component" value="Unassembled WGS sequence"/>
</dbReference>
<evidence type="ECO:0000313" key="4">
    <source>
        <dbReference type="Proteomes" id="UP000235659"/>
    </source>
</evidence>
<reference evidence="2 5" key="2">
    <citation type="submission" date="2020-04" db="EMBL/GenBank/DDBJ databases">
        <authorList>
            <person name="De Canck E."/>
        </authorList>
    </citation>
    <scope>NUCLEOTIDE SEQUENCE [LARGE SCALE GENOMIC DNA]</scope>
    <source>
        <strain evidence="2 5">LMG 27174</strain>
    </source>
</reference>
<feature type="region of interest" description="Disordered" evidence="1">
    <location>
        <begin position="81"/>
        <end position="108"/>
    </location>
</feature>
<name>A0A2N7WR15_9BURK</name>
<proteinExistence type="predicted"/>
<reference evidence="3 4" key="1">
    <citation type="submission" date="2018-01" db="EMBL/GenBank/DDBJ databases">
        <title>Whole genome analyses suggest that Burkholderia sensu lato contains two further novel genera in the rhizoxinica-symbiotica group Mycetohabitans gen. nov., and Trinickia gen. nov.: implications for the evolution of diazotrophy and nodulation in the Burkholderiaceae.</title>
        <authorList>
            <person name="Estrada-de los Santos P."/>
            <person name="Palmer M."/>
            <person name="Chavez-Ramirez B."/>
            <person name="Beukes C."/>
            <person name="Steenkamp E.T."/>
            <person name="Hirsch A.M."/>
            <person name="Manyaka P."/>
            <person name="Maluk M."/>
            <person name="Lafos M."/>
            <person name="Crook M."/>
            <person name="Gross E."/>
            <person name="Simon M.F."/>
            <person name="Bueno dos Reis Junior F."/>
            <person name="Poole P.S."/>
            <person name="Venter S.N."/>
            <person name="James E.K."/>
        </authorList>
    </citation>
    <scope>NUCLEOTIDE SEQUENCE [LARGE SCALE GENOMIC DNA]</scope>
    <source>
        <strain evidence="3 4">WSM 3937</strain>
    </source>
</reference>
<dbReference type="EMBL" id="PNXY01000005">
    <property type="protein sequence ID" value="PMS31840.1"/>
    <property type="molecule type" value="Genomic_DNA"/>
</dbReference>
<sequence length="108" mass="11618">MQSVPSAPRAFAAHKHDRHFANPSVGWANFPPEKVAGVSAGGSIKQLPALKPNADEIWRAVPSGTAHLTAFISVSARHLRTPMNSPLRSARPEKRPREAGFDEGCSLN</sequence>
<dbReference type="Proteomes" id="UP000494205">
    <property type="component" value="Unassembled WGS sequence"/>
</dbReference>
<accession>A0A2N7WR15</accession>
<organism evidence="2 5">
    <name type="scientific">Paraburkholderia rhynchosiae</name>
    <dbReference type="NCBI Taxonomy" id="487049"/>
    <lineage>
        <taxon>Bacteria</taxon>
        <taxon>Pseudomonadati</taxon>
        <taxon>Pseudomonadota</taxon>
        <taxon>Betaproteobacteria</taxon>
        <taxon>Burkholderiales</taxon>
        <taxon>Burkholderiaceae</taxon>
        <taxon>Paraburkholderia</taxon>
    </lineage>
</organism>
<dbReference type="EMBL" id="CADIJZ010000003">
    <property type="protein sequence ID" value="CAB3650293.1"/>
    <property type="molecule type" value="Genomic_DNA"/>
</dbReference>
<protein>
    <submittedName>
        <fullName evidence="2">Uncharacterized protein</fullName>
    </submittedName>
</protein>
<dbReference type="AlphaFoldDB" id="A0A2N7WR15"/>
<evidence type="ECO:0000256" key="1">
    <source>
        <dbReference type="SAM" id="MobiDB-lite"/>
    </source>
</evidence>
<keyword evidence="4" id="KW-1185">Reference proteome</keyword>
<dbReference type="OrthoDB" id="9019662at2"/>